<organism evidence="2 3">
    <name type="scientific">Saccharibacter floricola DSM 15669</name>
    <dbReference type="NCBI Taxonomy" id="1123227"/>
    <lineage>
        <taxon>Bacteria</taxon>
        <taxon>Pseudomonadati</taxon>
        <taxon>Pseudomonadota</taxon>
        <taxon>Alphaproteobacteria</taxon>
        <taxon>Acetobacterales</taxon>
        <taxon>Acetobacteraceae</taxon>
        <taxon>Saccharibacter</taxon>
    </lineage>
</organism>
<dbReference type="Gene3D" id="3.40.50.300">
    <property type="entry name" value="P-loop containing nucleotide triphosphate hydrolases"/>
    <property type="match status" value="1"/>
</dbReference>
<dbReference type="EMBL" id="BAQD01000017">
    <property type="protein sequence ID" value="GBQ06956.1"/>
    <property type="molecule type" value="Genomic_DNA"/>
</dbReference>
<protein>
    <recommendedName>
        <fullName evidence="1">G domain-containing protein</fullName>
    </recommendedName>
</protein>
<dbReference type="SUPFAM" id="SSF52540">
    <property type="entry name" value="P-loop containing nucleoside triphosphate hydrolases"/>
    <property type="match status" value="1"/>
</dbReference>
<evidence type="ECO:0000313" key="3">
    <source>
        <dbReference type="Proteomes" id="UP001062901"/>
    </source>
</evidence>
<comment type="caution">
    <text evidence="2">The sequence shown here is derived from an EMBL/GenBank/DDBJ whole genome shotgun (WGS) entry which is preliminary data.</text>
</comment>
<evidence type="ECO:0000313" key="2">
    <source>
        <dbReference type="EMBL" id="GBQ06956.1"/>
    </source>
</evidence>
<keyword evidence="3" id="KW-1185">Reference proteome</keyword>
<dbReference type="Pfam" id="PF01926">
    <property type="entry name" value="MMR_HSR1"/>
    <property type="match status" value="1"/>
</dbReference>
<dbReference type="InterPro" id="IPR027417">
    <property type="entry name" value="P-loop_NTPase"/>
</dbReference>
<name>A0ABQ0NYY4_9PROT</name>
<gene>
    <name evidence="2" type="ORF">AA15669_1166</name>
</gene>
<feature type="domain" description="G" evidence="1">
    <location>
        <begin position="68"/>
        <end position="180"/>
    </location>
</feature>
<reference evidence="2" key="1">
    <citation type="submission" date="2013-04" db="EMBL/GenBank/DDBJ databases">
        <title>The genome sequencing project of 58 acetic acid bacteria.</title>
        <authorList>
            <person name="Okamoto-Kainuma A."/>
            <person name="Ishikawa M."/>
            <person name="Umino S."/>
            <person name="Koizumi Y."/>
            <person name="Shiwa Y."/>
            <person name="Yoshikawa H."/>
            <person name="Matsutani M."/>
            <person name="Matsushita K."/>
        </authorList>
    </citation>
    <scope>NUCLEOTIDE SEQUENCE</scope>
    <source>
        <strain evidence="2">DSM 15669</strain>
    </source>
</reference>
<proteinExistence type="predicted"/>
<dbReference type="InterPro" id="IPR006073">
    <property type="entry name" value="GTP-bd"/>
</dbReference>
<sequence>MANHKAQTFCAAAEACFHTVSFQEWGHDLHEYPGSVGQGVRFLDETRDTLKTTLNTTMNAQEWDKLVIAFYGETNAGKSTLIEALCSHFDKNGQQTRKHQPIGAAIGDGRSDYTRTTTAYPCSLGGQAFTLLDVPGIEGREDIVQEEIKRAVSSAHVIFYVTSDAAPPQTSGGDTTRDGHHNEIEGTLEKIKHHLREEARIYRIFNKRTQSPRMLANGLTVTDEERATLIDADHHIKSVLGRTYEGHITLSALPAFLAINAPFPAEHRFFSQQKKFLAALPAEKLLDASGLQHFLHLLEHDILPQSHQRIIDTNLSKLFRIVQTTEHTVTHTADGILAPLDETYALLEDAAWAYSQLPFDIQHDYNRLATRLEEIFINDVRQRMDIHHKDAMWSDFDGTVREKLEAAIKESLKELSRFGEGEVEHFVERSYKRMRRIDQRFVSIMQQNTLTTLEDFCPQTDKLTEELVFKTASGIDGWGLGGTIAGVLIGLCLGPIGWVEAAIAGVGGLWSMRKLLDSSYQEQQQKDAIEAVLNNIRPKLSKALHENLSAISTPLCSFCCKKEKEFQTIATHVNETKQELTHTRDELTSFCKKNTSLSLNT</sequence>
<evidence type="ECO:0000259" key="1">
    <source>
        <dbReference type="Pfam" id="PF01926"/>
    </source>
</evidence>
<dbReference type="Proteomes" id="UP001062901">
    <property type="component" value="Unassembled WGS sequence"/>
</dbReference>
<accession>A0ABQ0NYY4</accession>
<dbReference type="RefSeq" id="WP_018981218.1">
    <property type="nucleotide sequence ID" value="NZ_BAQD01000017.1"/>
</dbReference>